<dbReference type="AlphaFoldDB" id="A0A2M4D5A1"/>
<feature type="transmembrane region" description="Helical" evidence="1">
    <location>
        <begin position="12"/>
        <end position="33"/>
    </location>
</feature>
<sequence length="69" mass="8208">MERFLRKVSLRYFQQISSVLFFLASFVFVSAVVPDLLVRATICGFHLLTRKLCYMILVFVFIYHTQTWP</sequence>
<keyword evidence="1" id="KW-0472">Membrane</keyword>
<dbReference type="EMBL" id="GGFL01008574">
    <property type="protein sequence ID" value="MBW72752.1"/>
    <property type="molecule type" value="Transcribed_RNA"/>
</dbReference>
<evidence type="ECO:0000313" key="2">
    <source>
        <dbReference type="EMBL" id="MBW72752.1"/>
    </source>
</evidence>
<feature type="transmembrane region" description="Helical" evidence="1">
    <location>
        <begin position="45"/>
        <end position="63"/>
    </location>
</feature>
<proteinExistence type="predicted"/>
<reference evidence="2" key="1">
    <citation type="submission" date="2018-01" db="EMBL/GenBank/DDBJ databases">
        <title>An insight into the sialome of Amazonian anophelines.</title>
        <authorList>
            <person name="Ribeiro J.M."/>
            <person name="Scarpassa V."/>
            <person name="Calvo E."/>
        </authorList>
    </citation>
    <scope>NUCLEOTIDE SEQUENCE</scope>
</reference>
<protein>
    <submittedName>
        <fullName evidence="2">Uncharacterized protein</fullName>
    </submittedName>
</protein>
<keyword evidence="1" id="KW-0812">Transmembrane</keyword>
<evidence type="ECO:0000256" key="1">
    <source>
        <dbReference type="SAM" id="Phobius"/>
    </source>
</evidence>
<accession>A0A2M4D5A1</accession>
<organism evidence="2">
    <name type="scientific">Anopheles darlingi</name>
    <name type="common">Mosquito</name>
    <dbReference type="NCBI Taxonomy" id="43151"/>
    <lineage>
        <taxon>Eukaryota</taxon>
        <taxon>Metazoa</taxon>
        <taxon>Ecdysozoa</taxon>
        <taxon>Arthropoda</taxon>
        <taxon>Hexapoda</taxon>
        <taxon>Insecta</taxon>
        <taxon>Pterygota</taxon>
        <taxon>Neoptera</taxon>
        <taxon>Endopterygota</taxon>
        <taxon>Diptera</taxon>
        <taxon>Nematocera</taxon>
        <taxon>Culicoidea</taxon>
        <taxon>Culicidae</taxon>
        <taxon>Anophelinae</taxon>
        <taxon>Anopheles</taxon>
    </lineage>
</organism>
<keyword evidence="1" id="KW-1133">Transmembrane helix</keyword>
<name>A0A2M4D5A1_ANODA</name>